<dbReference type="RefSeq" id="WP_015858538.1">
    <property type="nucleotide sequence ID" value="NC_012804.1"/>
</dbReference>
<dbReference type="EMBL" id="CP001398">
    <property type="protein sequence ID" value="ACS33424.1"/>
    <property type="molecule type" value="Genomic_DNA"/>
</dbReference>
<accession>C5A5B2</accession>
<evidence type="ECO:0000313" key="1">
    <source>
        <dbReference type="EMBL" id="ACS33424.1"/>
    </source>
</evidence>
<dbReference type="HOGENOM" id="CLU_1227719_0_0_2"/>
<gene>
    <name evidence="1" type="ordered locus">TGAM_0922</name>
</gene>
<reference evidence="1 2" key="1">
    <citation type="journal article" date="2007" name="Genome Biol.">
        <title>Genome analysis and genome-wide proteomics of Thermococcus gammatolerans, the most radioresistant organism known amongst the Archaea.</title>
        <authorList>
            <person name="Zivanovic Y."/>
            <person name="Armengaud J."/>
            <person name="Lagorce A."/>
            <person name="Leplat C."/>
            <person name="Guerin P."/>
            <person name="Dutertre M."/>
            <person name="Anthouard V."/>
            <person name="Forterre P."/>
            <person name="Wincker P."/>
            <person name="Confalonieri F."/>
        </authorList>
    </citation>
    <scope>NUCLEOTIDE SEQUENCE [LARGE SCALE GENOMIC DNA]</scope>
    <source>
        <strain evidence="2">DSM 15229 / JCM 11827 / EJ3</strain>
    </source>
</reference>
<dbReference type="OrthoDB" id="98055at2157"/>
<evidence type="ECO:0000313" key="2">
    <source>
        <dbReference type="Proteomes" id="UP000001488"/>
    </source>
</evidence>
<dbReference type="AlphaFoldDB" id="C5A5B2"/>
<organism evidence="1 2">
    <name type="scientific">Thermococcus gammatolerans (strain DSM 15229 / JCM 11827 / EJ3)</name>
    <dbReference type="NCBI Taxonomy" id="593117"/>
    <lineage>
        <taxon>Archaea</taxon>
        <taxon>Methanobacteriati</taxon>
        <taxon>Methanobacteriota</taxon>
        <taxon>Thermococci</taxon>
        <taxon>Thermococcales</taxon>
        <taxon>Thermococcaceae</taxon>
        <taxon>Thermococcus</taxon>
    </lineage>
</organism>
<dbReference type="GeneID" id="7986879"/>
<name>C5A5B2_THEGJ</name>
<dbReference type="Proteomes" id="UP000001488">
    <property type="component" value="Chromosome"/>
</dbReference>
<evidence type="ECO:0008006" key="3">
    <source>
        <dbReference type="Google" id="ProtNLM"/>
    </source>
</evidence>
<sequence>MKTKTCEVDLPYNWDVVVRVISKPEKTLPFFPYFESIEGDTVRFNVPRFMAKIGYEFKLSVAVQENRAVYTFTGDRGILTVVFEMEGKHLKVIASWSGFAELIMGKPLQKFVNGIANAVKEFCSAEMCPLTLTGDEGYLDFKTVCSLFKKTAMEMGGDFLVECTSEDGTVLKGRVHEGNLVEVEVIEPSGRKTTVRTEIPVLEVDEDLFKDLPLEKRFRIRVKRN</sequence>
<dbReference type="PATRIC" id="fig|593117.10.peg.915"/>
<dbReference type="PaxDb" id="593117-TGAM_0922"/>
<proteinExistence type="predicted"/>
<protein>
    <recommendedName>
        <fullName evidence="3">Coenzyme Q-binding protein COQ10 START domain-containing protein</fullName>
    </recommendedName>
</protein>
<keyword evidence="2" id="KW-1185">Reference proteome</keyword>
<dbReference type="eggNOG" id="arCOG07265">
    <property type="taxonomic scope" value="Archaea"/>
</dbReference>
<dbReference type="KEGG" id="tga:TGAM_0922"/>